<dbReference type="InParanoid" id="A0A3M0CGI1"/>
<sequence length="469" mass="51903">MSQHIRHTALAVVFFAFSLCGGSTEIAAQGYPGGGGAPCPDENINSWFPHQDTPEPDNAGFQSKSICEFHEWSWQMFLWLTQDVDGQPRFLGFETPYDLLGINNREVLMPRMGKSNSGESFDEFLQAGTDGILVDQTGDVVYYSQYLDDTFVTFMQDNDLTDPNKAFDFPGTTSFPIGAVELKASWRIVDEGEDTSDVFTMPSTVFALANRGGKIVVDTARTRDVTLALVGFHIAGVVNGHPEMIWATFEHVKNAPKVPADFTPDTVISDHDYTFYKAGTVFADCNLNYALSPELKLNEKTQKMSPVTQVCRQYEFGNGTDNLPVLQDSVKTNDRNVADLNKVVRARLKAEGDVFANYREVGAIWFRPTDALKPGMSLASDVDAAGNQFLIGSLRLSNSTIETFTQLSSRMNNCFRCHNTMQTLAPASGDTRLKPLPAKNINISHAFQNIYFWSQQIANGDTLLATPEN</sequence>
<evidence type="ECO:0000313" key="1">
    <source>
        <dbReference type="EMBL" id="RMB07927.1"/>
    </source>
</evidence>
<accession>A0A3M0CGI1</accession>
<gene>
    <name evidence="1" type="ORF">BXY39_2021</name>
</gene>
<comment type="caution">
    <text evidence="1">The sequence shown here is derived from an EMBL/GenBank/DDBJ whole genome shotgun (WGS) entry which is preliminary data.</text>
</comment>
<organism evidence="1 2">
    <name type="scientific">Eilatimonas milleporae</name>
    <dbReference type="NCBI Taxonomy" id="911205"/>
    <lineage>
        <taxon>Bacteria</taxon>
        <taxon>Pseudomonadati</taxon>
        <taxon>Pseudomonadota</taxon>
        <taxon>Alphaproteobacteria</taxon>
        <taxon>Kordiimonadales</taxon>
        <taxon>Kordiimonadaceae</taxon>
        <taxon>Eilatimonas</taxon>
    </lineage>
</organism>
<evidence type="ECO:0000313" key="2">
    <source>
        <dbReference type="Proteomes" id="UP000271227"/>
    </source>
</evidence>
<dbReference type="RefSeq" id="WP_211332176.1">
    <property type="nucleotide sequence ID" value="NZ_REFR01000011.1"/>
</dbReference>
<reference evidence="1 2" key="1">
    <citation type="submission" date="2018-10" db="EMBL/GenBank/DDBJ databases">
        <title>Genomic Encyclopedia of Archaeal and Bacterial Type Strains, Phase II (KMG-II): from individual species to whole genera.</title>
        <authorList>
            <person name="Goeker M."/>
        </authorList>
    </citation>
    <scope>NUCLEOTIDE SEQUENCE [LARGE SCALE GENOMIC DNA]</scope>
    <source>
        <strain evidence="1 2">DSM 25217</strain>
    </source>
</reference>
<keyword evidence="2" id="KW-1185">Reference proteome</keyword>
<protein>
    <submittedName>
        <fullName evidence="1">Uncharacterized protein</fullName>
    </submittedName>
</protein>
<proteinExistence type="predicted"/>
<dbReference type="Proteomes" id="UP000271227">
    <property type="component" value="Unassembled WGS sequence"/>
</dbReference>
<name>A0A3M0CGI1_9PROT</name>
<dbReference type="AlphaFoldDB" id="A0A3M0CGI1"/>
<dbReference type="EMBL" id="REFR01000011">
    <property type="protein sequence ID" value="RMB07927.1"/>
    <property type="molecule type" value="Genomic_DNA"/>
</dbReference>